<sequence>MGPIRRRRLKCPPRSLPAYASPGVARTEPLYNRAKVSSQVGRAGAGARQTARGHRRPEFDSQKRRDLEAHSGRGGGVMMGRRVCARAADNRADYILKWNSSIHLHSLTEERSRSRSLAIHFKDAPRCVGARPHAFPASETALLPFYFSVNNMYWRIHTLM</sequence>
<reference evidence="2 3" key="1">
    <citation type="journal article" date="2019" name="Commun. Biol.">
        <title>The bagworm genome reveals a unique fibroin gene that provides high tensile strength.</title>
        <authorList>
            <person name="Kono N."/>
            <person name="Nakamura H."/>
            <person name="Ohtoshi R."/>
            <person name="Tomita M."/>
            <person name="Numata K."/>
            <person name="Arakawa K."/>
        </authorList>
    </citation>
    <scope>NUCLEOTIDE SEQUENCE [LARGE SCALE GENOMIC DNA]</scope>
</reference>
<evidence type="ECO:0000313" key="2">
    <source>
        <dbReference type="EMBL" id="GBP14011.1"/>
    </source>
</evidence>
<feature type="compositionally biased region" description="Basic and acidic residues" evidence="1">
    <location>
        <begin position="56"/>
        <end position="71"/>
    </location>
</feature>
<gene>
    <name evidence="2" type="ORF">EVAR_102699_1</name>
</gene>
<dbReference type="Proteomes" id="UP000299102">
    <property type="component" value="Unassembled WGS sequence"/>
</dbReference>
<protein>
    <submittedName>
        <fullName evidence="2">Uncharacterized protein</fullName>
    </submittedName>
</protein>
<proteinExistence type="predicted"/>
<feature type="region of interest" description="Disordered" evidence="1">
    <location>
        <begin position="1"/>
        <end position="73"/>
    </location>
</feature>
<accession>A0A4C1TL23</accession>
<evidence type="ECO:0000313" key="3">
    <source>
        <dbReference type="Proteomes" id="UP000299102"/>
    </source>
</evidence>
<keyword evidence="3" id="KW-1185">Reference proteome</keyword>
<comment type="caution">
    <text evidence="2">The sequence shown here is derived from an EMBL/GenBank/DDBJ whole genome shotgun (WGS) entry which is preliminary data.</text>
</comment>
<dbReference type="EMBL" id="BGZK01000061">
    <property type="protein sequence ID" value="GBP14011.1"/>
    <property type="molecule type" value="Genomic_DNA"/>
</dbReference>
<feature type="compositionally biased region" description="Basic residues" evidence="1">
    <location>
        <begin position="1"/>
        <end position="11"/>
    </location>
</feature>
<evidence type="ECO:0000256" key="1">
    <source>
        <dbReference type="SAM" id="MobiDB-lite"/>
    </source>
</evidence>
<dbReference type="AlphaFoldDB" id="A0A4C1TL23"/>
<feature type="compositionally biased region" description="Low complexity" evidence="1">
    <location>
        <begin position="41"/>
        <end position="50"/>
    </location>
</feature>
<organism evidence="2 3">
    <name type="scientific">Eumeta variegata</name>
    <name type="common">Bagworm moth</name>
    <name type="synonym">Eumeta japonica</name>
    <dbReference type="NCBI Taxonomy" id="151549"/>
    <lineage>
        <taxon>Eukaryota</taxon>
        <taxon>Metazoa</taxon>
        <taxon>Ecdysozoa</taxon>
        <taxon>Arthropoda</taxon>
        <taxon>Hexapoda</taxon>
        <taxon>Insecta</taxon>
        <taxon>Pterygota</taxon>
        <taxon>Neoptera</taxon>
        <taxon>Endopterygota</taxon>
        <taxon>Lepidoptera</taxon>
        <taxon>Glossata</taxon>
        <taxon>Ditrysia</taxon>
        <taxon>Tineoidea</taxon>
        <taxon>Psychidae</taxon>
        <taxon>Oiketicinae</taxon>
        <taxon>Eumeta</taxon>
    </lineage>
</organism>
<name>A0A4C1TL23_EUMVA</name>